<dbReference type="InterPro" id="IPR036423">
    <property type="entry name" value="SOD-like_Cu/Zn_dom_sf"/>
</dbReference>
<feature type="domain" description="Superoxide dismutase copper/zinc binding" evidence="3">
    <location>
        <begin position="67"/>
        <end position="185"/>
    </location>
</feature>
<dbReference type="EMBL" id="JABFCX010000002">
    <property type="protein sequence ID" value="NNU15159.1"/>
    <property type="molecule type" value="Genomic_DNA"/>
</dbReference>
<name>A0A7Y3W451_9PROT</name>
<keyword evidence="2" id="KW-0732">Signal</keyword>
<protein>
    <submittedName>
        <fullName evidence="4">Superoxide dismutase family protein</fullName>
    </submittedName>
</protein>
<evidence type="ECO:0000259" key="3">
    <source>
        <dbReference type="Pfam" id="PF00080"/>
    </source>
</evidence>
<evidence type="ECO:0000256" key="2">
    <source>
        <dbReference type="SAM" id="SignalP"/>
    </source>
</evidence>
<reference evidence="4 5" key="1">
    <citation type="submission" date="2020-05" db="EMBL/GenBank/DDBJ databases">
        <title>Parvularcula mediterraneae sp. nov., isolated from polypropylene straw from shallow seawater of the seashore of Laganas in Zakynthos island, Greece.</title>
        <authorList>
            <person name="Szabo I."/>
            <person name="Al-Omari J."/>
            <person name="Rado J."/>
            <person name="Szerdahelyi G.S."/>
        </authorList>
    </citation>
    <scope>NUCLEOTIDE SEQUENCE [LARGE SCALE GENOMIC DNA]</scope>
    <source>
        <strain evidence="4 5">ZS-1/3</strain>
    </source>
</reference>
<dbReference type="InterPro" id="IPR001424">
    <property type="entry name" value="SOD_Cu_Zn_dom"/>
</dbReference>
<dbReference type="Gene3D" id="2.60.40.200">
    <property type="entry name" value="Superoxide dismutase, copper/zinc binding domain"/>
    <property type="match status" value="1"/>
</dbReference>
<feature type="signal peptide" evidence="2">
    <location>
        <begin position="1"/>
        <end position="29"/>
    </location>
</feature>
<dbReference type="Pfam" id="PF00080">
    <property type="entry name" value="Sod_Cu"/>
    <property type="match status" value="1"/>
</dbReference>
<sequence>MLKALAPIALLPLLAACGGEVGVASSANAVPVDVPDDADPTGAMEVMITGTDGTSIGKASVRPGPHGMVIRLKASGIPEGWHGAHLHQVGDCTDFDKGFKASGSHINISGTEHGLLNPAGYHTGADFPNLYATEEKGLVGELFAGGLLLEQANDDDGFALIIHENEDDHITQPIGGAGARLACAAFR</sequence>
<dbReference type="GO" id="GO:0006801">
    <property type="term" value="P:superoxide metabolic process"/>
    <property type="evidence" value="ECO:0007669"/>
    <property type="project" value="InterPro"/>
</dbReference>
<evidence type="ECO:0000313" key="5">
    <source>
        <dbReference type="Proteomes" id="UP000536835"/>
    </source>
</evidence>
<dbReference type="AlphaFoldDB" id="A0A7Y3W451"/>
<dbReference type="InterPro" id="IPR018152">
    <property type="entry name" value="SOD_Cu/Zn_BS"/>
</dbReference>
<dbReference type="RefSeq" id="WP_173196413.1">
    <property type="nucleotide sequence ID" value="NZ_JABFCX010000002.1"/>
</dbReference>
<keyword evidence="5" id="KW-1185">Reference proteome</keyword>
<comment type="similarity">
    <text evidence="1">Belongs to the Cu-Zn superoxide dismutase family.</text>
</comment>
<dbReference type="Proteomes" id="UP000536835">
    <property type="component" value="Unassembled WGS sequence"/>
</dbReference>
<organism evidence="4 5">
    <name type="scientific">Parvularcula mediterranea</name>
    <dbReference type="NCBI Taxonomy" id="2732508"/>
    <lineage>
        <taxon>Bacteria</taxon>
        <taxon>Pseudomonadati</taxon>
        <taxon>Pseudomonadota</taxon>
        <taxon>Alphaproteobacteria</taxon>
        <taxon>Parvularculales</taxon>
        <taxon>Parvularculaceae</taxon>
        <taxon>Parvularcula</taxon>
    </lineage>
</organism>
<evidence type="ECO:0000256" key="1">
    <source>
        <dbReference type="ARBA" id="ARBA00010457"/>
    </source>
</evidence>
<gene>
    <name evidence="4" type="ORF">HK107_02320</name>
</gene>
<dbReference type="GO" id="GO:0046872">
    <property type="term" value="F:metal ion binding"/>
    <property type="evidence" value="ECO:0007669"/>
    <property type="project" value="InterPro"/>
</dbReference>
<dbReference type="PROSITE" id="PS00087">
    <property type="entry name" value="SOD_CU_ZN_1"/>
    <property type="match status" value="1"/>
</dbReference>
<accession>A0A7Y3W451</accession>
<comment type="caution">
    <text evidence="4">The sequence shown here is derived from an EMBL/GenBank/DDBJ whole genome shotgun (WGS) entry which is preliminary data.</text>
</comment>
<evidence type="ECO:0000313" key="4">
    <source>
        <dbReference type="EMBL" id="NNU15159.1"/>
    </source>
</evidence>
<feature type="chain" id="PRO_5031332841" evidence="2">
    <location>
        <begin position="30"/>
        <end position="187"/>
    </location>
</feature>
<dbReference type="SUPFAM" id="SSF49329">
    <property type="entry name" value="Cu,Zn superoxide dismutase-like"/>
    <property type="match status" value="1"/>
</dbReference>
<dbReference type="PROSITE" id="PS51257">
    <property type="entry name" value="PROKAR_LIPOPROTEIN"/>
    <property type="match status" value="1"/>
</dbReference>
<proteinExistence type="inferred from homology"/>